<comment type="function">
    <text evidence="1">May be involved in the biosynthesis of molybdopterin.</text>
</comment>
<dbReference type="SMART" id="SM00852">
    <property type="entry name" value="MoCF_biosynth"/>
    <property type="match status" value="1"/>
</dbReference>
<reference evidence="5 6" key="2">
    <citation type="submission" date="2007-01" db="EMBL/GenBank/DDBJ databases">
        <title>Sequencing of the draft genome and assembly of Thermosinus carboxydivorans Nor1.</title>
        <authorList>
            <consortium name="US DOE Joint Genome Institute (JGI-PGF)"/>
            <person name="Copeland A."/>
            <person name="Lucas S."/>
            <person name="Lapidus A."/>
            <person name="Barry K."/>
            <person name="Glavina del Rio T."/>
            <person name="Dalin E."/>
            <person name="Tice H."/>
            <person name="Bruce D."/>
            <person name="Pitluck S."/>
            <person name="Richardson P."/>
        </authorList>
    </citation>
    <scope>NUCLEOTIDE SEQUENCE [LARGE SCALE GENOMIC DNA]</scope>
    <source>
        <strain evidence="5 6">Nor1</strain>
    </source>
</reference>
<keyword evidence="3" id="KW-0501">Molybdenum cofactor biosynthesis</keyword>
<evidence type="ECO:0000313" key="5">
    <source>
        <dbReference type="EMBL" id="EAX47201.1"/>
    </source>
</evidence>
<dbReference type="InterPro" id="IPR008284">
    <property type="entry name" value="MoCF_biosynth_CS"/>
</dbReference>
<organism evidence="5 6">
    <name type="scientific">Thermosinus carboxydivorans Nor1</name>
    <dbReference type="NCBI Taxonomy" id="401526"/>
    <lineage>
        <taxon>Bacteria</taxon>
        <taxon>Bacillati</taxon>
        <taxon>Bacillota</taxon>
        <taxon>Negativicutes</taxon>
        <taxon>Selenomonadales</taxon>
        <taxon>Sporomusaceae</taxon>
        <taxon>Thermosinus</taxon>
    </lineage>
</organism>
<dbReference type="PANTHER" id="PTHR43764">
    <property type="entry name" value="MOLYBDENUM COFACTOR BIOSYNTHESIS"/>
    <property type="match status" value="1"/>
</dbReference>
<dbReference type="Pfam" id="PF00994">
    <property type="entry name" value="MoCF_biosynth"/>
    <property type="match status" value="1"/>
</dbReference>
<dbReference type="PANTHER" id="PTHR43764:SF1">
    <property type="entry name" value="MOLYBDOPTERIN MOLYBDOTRANSFERASE"/>
    <property type="match status" value="1"/>
</dbReference>
<dbReference type="OrthoDB" id="9784492at2"/>
<reference evidence="5 6" key="1">
    <citation type="submission" date="2007-01" db="EMBL/GenBank/DDBJ databases">
        <title>Annotation of the draft genome assembly of Thermosinus carboxydivorans Nor1.</title>
        <authorList>
            <consortium name="US DOE Joint Genome Institute (JGI-ORNL)"/>
            <person name="Larimer F."/>
            <person name="Land M."/>
            <person name="Hauser L."/>
        </authorList>
    </citation>
    <scope>NUCLEOTIDE SEQUENCE [LARGE SCALE GENOMIC DNA]</scope>
    <source>
        <strain evidence="5 6">Nor1</strain>
    </source>
</reference>
<comment type="pathway">
    <text evidence="2">Cofactor biosynthesis; molybdopterin biosynthesis.</text>
</comment>
<evidence type="ECO:0000256" key="2">
    <source>
        <dbReference type="ARBA" id="ARBA00005046"/>
    </source>
</evidence>
<protein>
    <submittedName>
        <fullName evidence="5">Molybdenum cofactor synthesis domain</fullName>
    </submittedName>
</protein>
<feature type="domain" description="MoaB/Mog" evidence="4">
    <location>
        <begin position="5"/>
        <end position="148"/>
    </location>
</feature>
<evidence type="ECO:0000256" key="1">
    <source>
        <dbReference type="ARBA" id="ARBA00003487"/>
    </source>
</evidence>
<dbReference type="PROSITE" id="PS01078">
    <property type="entry name" value="MOCF_BIOSYNTHESIS_1"/>
    <property type="match status" value="1"/>
</dbReference>
<dbReference type="eggNOG" id="COG0521">
    <property type="taxonomic scope" value="Bacteria"/>
</dbReference>
<dbReference type="InterPro" id="IPR001453">
    <property type="entry name" value="MoaB/Mog_dom"/>
</dbReference>
<evidence type="ECO:0000313" key="6">
    <source>
        <dbReference type="Proteomes" id="UP000005139"/>
    </source>
</evidence>
<dbReference type="Proteomes" id="UP000005139">
    <property type="component" value="Unassembled WGS sequence"/>
</dbReference>
<dbReference type="NCBIfam" id="TIGR00177">
    <property type="entry name" value="molyb_syn"/>
    <property type="match status" value="1"/>
</dbReference>
<dbReference type="UniPathway" id="UPA00344"/>
<keyword evidence="6" id="KW-1185">Reference proteome</keyword>
<dbReference type="InterPro" id="IPR051920">
    <property type="entry name" value="MPT_Adenylyltrnsfr/MoaC-Rel"/>
</dbReference>
<dbReference type="CDD" id="cd00886">
    <property type="entry name" value="MogA_MoaB"/>
    <property type="match status" value="1"/>
</dbReference>
<dbReference type="RefSeq" id="WP_007289825.1">
    <property type="nucleotide sequence ID" value="NZ_AAWL01000013.1"/>
</dbReference>
<comment type="caution">
    <text evidence="5">The sequence shown here is derived from an EMBL/GenBank/DDBJ whole genome shotgun (WGS) entry which is preliminary data.</text>
</comment>
<accession>A1HS26</accession>
<sequence length="165" mass="17336">MFSIGIITASDKGSRGEREDMSGKTIAEMLAGLGTVKRYVVVPDDQAVISREIIYMADELKIDLILTTGGTGLGPRDVTPEATLAVIDRQVPGIAEAMRAKSLEKTSRAMLSRAVAGLRGRTLIINLPGSPKGVRECLEVVLPALEHGLAIMKGEAGECGGAPAH</sequence>
<dbReference type="SUPFAM" id="SSF53218">
    <property type="entry name" value="Molybdenum cofactor biosynthesis proteins"/>
    <property type="match status" value="1"/>
</dbReference>
<dbReference type="AlphaFoldDB" id="A1HS26"/>
<evidence type="ECO:0000259" key="4">
    <source>
        <dbReference type="SMART" id="SM00852"/>
    </source>
</evidence>
<evidence type="ECO:0000256" key="3">
    <source>
        <dbReference type="ARBA" id="ARBA00023150"/>
    </source>
</evidence>
<name>A1HS26_9FIRM</name>
<gene>
    <name evidence="5" type="ORF">TcarDRAFT_0840</name>
</gene>
<dbReference type="EMBL" id="AAWL01000013">
    <property type="protein sequence ID" value="EAX47201.1"/>
    <property type="molecule type" value="Genomic_DNA"/>
</dbReference>
<dbReference type="GO" id="GO:0006777">
    <property type="term" value="P:Mo-molybdopterin cofactor biosynthetic process"/>
    <property type="evidence" value="ECO:0007669"/>
    <property type="project" value="UniProtKB-KW"/>
</dbReference>
<dbReference type="InterPro" id="IPR036425">
    <property type="entry name" value="MoaB/Mog-like_dom_sf"/>
</dbReference>
<dbReference type="Gene3D" id="3.40.980.10">
    <property type="entry name" value="MoaB/Mog-like domain"/>
    <property type="match status" value="1"/>
</dbReference>
<proteinExistence type="predicted"/>